<accession>B9TFW3</accession>
<dbReference type="InParanoid" id="B9TFW3"/>
<name>B9TFW3_RICCO</name>
<keyword evidence="3" id="KW-1185">Reference proteome</keyword>
<feature type="non-terminal residue" evidence="2">
    <location>
        <position position="1"/>
    </location>
</feature>
<evidence type="ECO:0000313" key="2">
    <source>
        <dbReference type="EMBL" id="EEF25251.1"/>
    </source>
</evidence>
<dbReference type="AlphaFoldDB" id="B9TFW3"/>
<dbReference type="EMBL" id="EQ980171">
    <property type="protein sequence ID" value="EEF25251.1"/>
    <property type="molecule type" value="Genomic_DNA"/>
</dbReference>
<dbReference type="Proteomes" id="UP000008311">
    <property type="component" value="Unassembled WGS sequence"/>
</dbReference>
<proteinExistence type="predicted"/>
<organism evidence="2 3">
    <name type="scientific">Ricinus communis</name>
    <name type="common">Castor bean</name>
    <dbReference type="NCBI Taxonomy" id="3988"/>
    <lineage>
        <taxon>Eukaryota</taxon>
        <taxon>Viridiplantae</taxon>
        <taxon>Streptophyta</taxon>
        <taxon>Embryophyta</taxon>
        <taxon>Tracheophyta</taxon>
        <taxon>Spermatophyta</taxon>
        <taxon>Magnoliopsida</taxon>
        <taxon>eudicotyledons</taxon>
        <taxon>Gunneridae</taxon>
        <taxon>Pentapetalae</taxon>
        <taxon>rosids</taxon>
        <taxon>fabids</taxon>
        <taxon>Malpighiales</taxon>
        <taxon>Euphorbiaceae</taxon>
        <taxon>Acalyphoideae</taxon>
        <taxon>Acalypheae</taxon>
        <taxon>Ricinus</taxon>
    </lineage>
</organism>
<gene>
    <name evidence="2" type="ORF">RCOM_1833230</name>
</gene>
<evidence type="ECO:0000313" key="3">
    <source>
        <dbReference type="Proteomes" id="UP000008311"/>
    </source>
</evidence>
<feature type="region of interest" description="Disordered" evidence="1">
    <location>
        <begin position="1"/>
        <end position="32"/>
    </location>
</feature>
<sequence>RNSPDIQGLASHKPTTDRYGRDPKSQEHHMQDKEQHLKGRATIAQKHLQGLGMNLKRHDALALAAKMDGYRNYVSAIRGKQHGSSGTRPAPQTARTFRAGFERDVVVADYLAAGGQHCPSCASRNIADCMNSSLEASQWEFLMGCTDCGHKWWALYRLASRDGIGLHTPTAASALRAAQEHSGEPCPYCGTEGELKYGDVVLGSRAYQHVRCMKCLLVWLDIWELTDAARTEDGSNVIVENGEQLEITEPQEHVLLAAD</sequence>
<evidence type="ECO:0000256" key="1">
    <source>
        <dbReference type="SAM" id="MobiDB-lite"/>
    </source>
</evidence>
<feature type="compositionally biased region" description="Basic and acidic residues" evidence="1">
    <location>
        <begin position="14"/>
        <end position="32"/>
    </location>
</feature>
<feature type="non-terminal residue" evidence="2">
    <location>
        <position position="259"/>
    </location>
</feature>
<protein>
    <submittedName>
        <fullName evidence="2">Uncharacterized protein</fullName>
    </submittedName>
</protein>
<reference evidence="3" key="1">
    <citation type="journal article" date="2010" name="Nat. Biotechnol.">
        <title>Draft genome sequence of the oilseed species Ricinus communis.</title>
        <authorList>
            <person name="Chan A.P."/>
            <person name="Crabtree J."/>
            <person name="Zhao Q."/>
            <person name="Lorenzi H."/>
            <person name="Orvis J."/>
            <person name="Puiu D."/>
            <person name="Melake-Berhan A."/>
            <person name="Jones K.M."/>
            <person name="Redman J."/>
            <person name="Chen G."/>
            <person name="Cahoon E.B."/>
            <person name="Gedil M."/>
            <person name="Stanke M."/>
            <person name="Haas B.J."/>
            <person name="Wortman J.R."/>
            <person name="Fraser-Liggett C.M."/>
            <person name="Ravel J."/>
            <person name="Rabinowicz P.D."/>
        </authorList>
    </citation>
    <scope>NUCLEOTIDE SEQUENCE [LARGE SCALE GENOMIC DNA]</scope>
    <source>
        <strain evidence="3">cv. Hale</strain>
    </source>
</reference>